<sequence length="251" mass="28583">MNREDTKRLVQGLIGKQQIPDFGLEETGKTLPLRPMIEKLVKLSETEFGMYAWSREPLERKFDQGQKLRYILEAGRCGRKEAALLKEKYKTGDPDIIARKMGLKVLTPDIPIGGGHVIFAQYVEPDEVTIFMDGVERAERLIADHFLGGLLEHVDVYSILLAHEIFHGVEYRKEDSIYTKTEKVELWKGPFSNKSRLVCLGEIAGMEFAREMLGISFSPYVLDVLLMYGYQEDAATALYEEIMDITQKAAD</sequence>
<reference evidence="1" key="1">
    <citation type="submission" date="2024-06" db="EMBL/GenBank/DDBJ databases">
        <title>Lacrimispora cavernae sp. nov., a novel anaerobe isolated from bat guano pile inside a cave.</title>
        <authorList>
            <person name="Miller S.L."/>
            <person name="Lu N."/>
            <person name="King J."/>
            <person name="Sankaranarayanan K."/>
            <person name="Lawson P.A."/>
        </authorList>
    </citation>
    <scope>NUCLEOTIDE SEQUENCE</scope>
    <source>
        <strain evidence="1">BS-2</strain>
    </source>
</reference>
<dbReference type="RefSeq" id="WP_349947603.1">
    <property type="nucleotide sequence ID" value="NZ_CP157940.1"/>
</dbReference>
<evidence type="ECO:0000313" key="1">
    <source>
        <dbReference type="EMBL" id="XBS54915.1"/>
    </source>
</evidence>
<gene>
    <name evidence="1" type="ORF">ABFV83_03725</name>
</gene>
<proteinExistence type="predicted"/>
<name>A0AAU7PRK0_9FIRM</name>
<protein>
    <submittedName>
        <fullName evidence="1">Uncharacterized protein</fullName>
    </submittedName>
</protein>
<dbReference type="AlphaFoldDB" id="A0AAU7PRK0"/>
<dbReference type="EMBL" id="CP157940">
    <property type="protein sequence ID" value="XBS54915.1"/>
    <property type="molecule type" value="Genomic_DNA"/>
</dbReference>
<organism evidence="1">
    <name type="scientific">Lacrimispora sp. BS-2</name>
    <dbReference type="NCBI Taxonomy" id="3151850"/>
    <lineage>
        <taxon>Bacteria</taxon>
        <taxon>Bacillati</taxon>
        <taxon>Bacillota</taxon>
        <taxon>Clostridia</taxon>
        <taxon>Lachnospirales</taxon>
        <taxon>Lachnospiraceae</taxon>
        <taxon>Lacrimispora</taxon>
    </lineage>
</organism>
<accession>A0AAU7PRK0</accession>